<comment type="caution">
    <text evidence="3">The sequence shown here is derived from an EMBL/GenBank/DDBJ whole genome shotgun (WGS) entry which is preliminary data.</text>
</comment>
<dbReference type="InterPro" id="IPR012910">
    <property type="entry name" value="Plug_dom"/>
</dbReference>
<organism evidence="3 4">
    <name type="scientific">Paraglaciecola aquimarina</name>
    <dbReference type="NCBI Taxonomy" id="1235557"/>
    <lineage>
        <taxon>Bacteria</taxon>
        <taxon>Pseudomonadati</taxon>
        <taxon>Pseudomonadota</taxon>
        <taxon>Gammaproteobacteria</taxon>
        <taxon>Alteromonadales</taxon>
        <taxon>Alteromonadaceae</taxon>
        <taxon>Paraglaciecola</taxon>
    </lineage>
</organism>
<reference evidence="3 4" key="1">
    <citation type="submission" date="2023-10" db="EMBL/GenBank/DDBJ databases">
        <title>Glaciecola aquimarina strain GGW-M5 nov., isolated from a coastal seawater.</title>
        <authorList>
            <person name="Bayburt H."/>
            <person name="Kim J.M."/>
            <person name="Choi B.J."/>
            <person name="Jeon C.O."/>
        </authorList>
    </citation>
    <scope>NUCLEOTIDE SEQUENCE [LARGE SCALE GENOMIC DNA]</scope>
    <source>
        <strain evidence="3 4">KCTC 32108</strain>
    </source>
</reference>
<protein>
    <submittedName>
        <fullName evidence="3">TonB-dependent receptor plug domain-containing protein</fullName>
    </submittedName>
</protein>
<keyword evidence="1" id="KW-0813">Transport</keyword>
<dbReference type="Gene3D" id="2.170.130.10">
    <property type="entry name" value="TonB-dependent receptor, plug domain"/>
    <property type="match status" value="1"/>
</dbReference>
<dbReference type="PANTHER" id="PTHR40980">
    <property type="entry name" value="PLUG DOMAIN-CONTAINING PROTEIN"/>
    <property type="match status" value="1"/>
</dbReference>
<keyword evidence="3" id="KW-0675">Receptor</keyword>
<accession>A0ABU3SWR3</accession>
<comment type="subcellular location">
    <subcellularLocation>
        <location evidence="1">Cell outer membrane</location>
        <topology evidence="1">Multi-pass membrane protein</topology>
    </subcellularLocation>
</comment>
<dbReference type="Pfam" id="PF07715">
    <property type="entry name" value="Plug"/>
    <property type="match status" value="1"/>
</dbReference>
<dbReference type="InterPro" id="IPR037066">
    <property type="entry name" value="Plug_dom_sf"/>
</dbReference>
<dbReference type="Proteomes" id="UP001247805">
    <property type="component" value="Unassembled WGS sequence"/>
</dbReference>
<proteinExistence type="inferred from homology"/>
<evidence type="ECO:0000313" key="3">
    <source>
        <dbReference type="EMBL" id="MDU0354423.1"/>
    </source>
</evidence>
<dbReference type="PANTHER" id="PTHR40980:SF3">
    <property type="entry name" value="TONB-DEPENDENT RECEPTOR-LIKE BETA-BARREL DOMAIN-CONTAINING PROTEIN"/>
    <property type="match status" value="1"/>
</dbReference>
<comment type="similarity">
    <text evidence="1">Belongs to the TonB-dependent receptor family.</text>
</comment>
<keyword evidence="1" id="KW-1134">Transmembrane beta strand</keyword>
<dbReference type="InterPro" id="IPR039426">
    <property type="entry name" value="TonB-dep_rcpt-like"/>
</dbReference>
<evidence type="ECO:0000259" key="2">
    <source>
        <dbReference type="Pfam" id="PF07715"/>
    </source>
</evidence>
<name>A0ABU3SWR3_9ALTE</name>
<sequence length="108" mass="11780">MVSHFKVKPLVLAITTLLTVNHTVYSAEDKTEKGDETEVIEVTGYRGSVLKSISDKRNQGTIVDSIFAEDIGKNTDQNIADALSRVTGVSIQTEDGEGTKISVRENRV</sequence>
<evidence type="ECO:0000313" key="4">
    <source>
        <dbReference type="Proteomes" id="UP001247805"/>
    </source>
</evidence>
<dbReference type="SUPFAM" id="SSF56935">
    <property type="entry name" value="Porins"/>
    <property type="match status" value="1"/>
</dbReference>
<dbReference type="RefSeq" id="WP_316026023.1">
    <property type="nucleotide sequence ID" value="NZ_JAWDIO010000002.1"/>
</dbReference>
<dbReference type="PROSITE" id="PS52016">
    <property type="entry name" value="TONB_DEPENDENT_REC_3"/>
    <property type="match status" value="1"/>
</dbReference>
<keyword evidence="1" id="KW-0472">Membrane</keyword>
<gene>
    <name evidence="3" type="ORF">RS130_11205</name>
</gene>
<keyword evidence="1" id="KW-0998">Cell outer membrane</keyword>
<feature type="domain" description="TonB-dependent receptor plug" evidence="2">
    <location>
        <begin position="56"/>
        <end position="104"/>
    </location>
</feature>
<dbReference type="EMBL" id="JAWDIO010000002">
    <property type="protein sequence ID" value="MDU0354423.1"/>
    <property type="molecule type" value="Genomic_DNA"/>
</dbReference>
<keyword evidence="1" id="KW-0812">Transmembrane</keyword>
<keyword evidence="4" id="KW-1185">Reference proteome</keyword>
<evidence type="ECO:0000256" key="1">
    <source>
        <dbReference type="PROSITE-ProRule" id="PRU01360"/>
    </source>
</evidence>